<proteinExistence type="predicted"/>
<keyword evidence="6" id="KW-1185">Reference proteome</keyword>
<sequence length="230" mass="25785">MLYTEEAVRAGLRVRDGRRVFYLPEGSRLTPAARDWLRQEGVTVVPHAETPPAAYRTPDGAAFAEKPEHMTHLRGNILVPKTHPRIAFRGGIDTLEAELLLCAQAADGPLRQTLCAMLDFVRSLIRADVLDEPVQAVRFLGLDDDGLREHSHHPEREEGQPHFLPAPDDPPILLRLNRLRTAVRQTELLACHAFSRPDGTLARPDLVRALNRLSSLCWILMIRVKRGGQV</sequence>
<dbReference type="Proteomes" id="UP001491552">
    <property type="component" value="Unassembled WGS sequence"/>
</dbReference>
<feature type="domain" description="Cobalamin adenosyltransferase-like" evidence="4">
    <location>
        <begin position="66"/>
        <end position="222"/>
    </location>
</feature>
<dbReference type="RefSeq" id="WP_349134908.1">
    <property type="nucleotide sequence ID" value="NZ_JBBMFF010000137.1"/>
</dbReference>
<accession>A0ABV1G474</accession>
<evidence type="ECO:0000256" key="2">
    <source>
        <dbReference type="ARBA" id="ARBA00022741"/>
    </source>
</evidence>
<evidence type="ECO:0000313" key="6">
    <source>
        <dbReference type="Proteomes" id="UP001491552"/>
    </source>
</evidence>
<dbReference type="InterPro" id="IPR016030">
    <property type="entry name" value="CblAdoTrfase-like"/>
</dbReference>
<dbReference type="Pfam" id="PF01923">
    <property type="entry name" value="Cob_adeno_trans"/>
    <property type="match status" value="1"/>
</dbReference>
<dbReference type="InterPro" id="IPR009194">
    <property type="entry name" value="AdoTrfase_EutT"/>
</dbReference>
<evidence type="ECO:0000313" key="5">
    <source>
        <dbReference type="EMBL" id="MEQ2510203.1"/>
    </source>
</evidence>
<gene>
    <name evidence="5" type="ORF">WMO66_02900</name>
</gene>
<keyword evidence="1" id="KW-0808">Transferase</keyword>
<dbReference type="EMBL" id="JBBMFF010000137">
    <property type="protein sequence ID" value="MEQ2510203.1"/>
    <property type="molecule type" value="Genomic_DNA"/>
</dbReference>
<name>A0ABV1G474_9FIRM</name>
<comment type="caution">
    <text evidence="5">The sequence shown here is derived from an EMBL/GenBank/DDBJ whole genome shotgun (WGS) entry which is preliminary data.</text>
</comment>
<keyword evidence="3 5" id="KW-0067">ATP-binding</keyword>
<dbReference type="InterPro" id="IPR036451">
    <property type="entry name" value="CblAdoTrfase-like_sf"/>
</dbReference>
<dbReference type="PIRSF" id="PIRSF012294">
    <property type="entry name" value="ATR_EutT"/>
    <property type="match status" value="1"/>
</dbReference>
<protein>
    <submittedName>
        <fullName evidence="5">ATP-binding protein</fullName>
    </submittedName>
</protein>
<keyword evidence="2" id="KW-0547">Nucleotide-binding</keyword>
<dbReference type="SUPFAM" id="SSF89028">
    <property type="entry name" value="Cobalamin adenosyltransferase-like"/>
    <property type="match status" value="1"/>
</dbReference>
<dbReference type="Gene3D" id="1.20.1200.10">
    <property type="entry name" value="Cobalamin adenosyltransferase-like"/>
    <property type="match status" value="1"/>
</dbReference>
<evidence type="ECO:0000259" key="4">
    <source>
        <dbReference type="Pfam" id="PF01923"/>
    </source>
</evidence>
<organism evidence="5 6">
    <name type="scientific">Faecousia intestinalis</name>
    <dbReference type="NCBI Taxonomy" id="3133167"/>
    <lineage>
        <taxon>Bacteria</taxon>
        <taxon>Bacillati</taxon>
        <taxon>Bacillota</taxon>
        <taxon>Clostridia</taxon>
        <taxon>Eubacteriales</taxon>
        <taxon>Oscillospiraceae</taxon>
        <taxon>Faecousia</taxon>
    </lineage>
</organism>
<dbReference type="GO" id="GO:0005524">
    <property type="term" value="F:ATP binding"/>
    <property type="evidence" value="ECO:0007669"/>
    <property type="project" value="UniProtKB-KW"/>
</dbReference>
<reference evidence="5 6" key="1">
    <citation type="submission" date="2024-03" db="EMBL/GenBank/DDBJ databases">
        <title>Human intestinal bacterial collection.</title>
        <authorList>
            <person name="Pauvert C."/>
            <person name="Hitch T.C.A."/>
            <person name="Clavel T."/>
        </authorList>
    </citation>
    <scope>NUCLEOTIDE SEQUENCE [LARGE SCALE GENOMIC DNA]</scope>
    <source>
        <strain evidence="5 6">CLA-AA-H192</strain>
    </source>
</reference>
<evidence type="ECO:0000256" key="1">
    <source>
        <dbReference type="ARBA" id="ARBA00022679"/>
    </source>
</evidence>
<evidence type="ECO:0000256" key="3">
    <source>
        <dbReference type="ARBA" id="ARBA00022840"/>
    </source>
</evidence>